<dbReference type="RefSeq" id="WP_263124372.1">
    <property type="nucleotide sequence ID" value="NZ_CP106753.1"/>
</dbReference>
<organism evidence="1 2">
    <name type="scientific">Chitiniphilus purpureus</name>
    <dbReference type="NCBI Taxonomy" id="2981137"/>
    <lineage>
        <taxon>Bacteria</taxon>
        <taxon>Pseudomonadati</taxon>
        <taxon>Pseudomonadota</taxon>
        <taxon>Betaproteobacteria</taxon>
        <taxon>Neisseriales</taxon>
        <taxon>Chitinibacteraceae</taxon>
        <taxon>Chitiniphilus</taxon>
    </lineage>
</organism>
<reference evidence="1" key="1">
    <citation type="submission" date="2022-10" db="EMBL/GenBank/DDBJ databases">
        <title>Chitiniphilus purpureus sp. nov., a novel chitin-degrading bacterium isolated from crawfish pond sediment.</title>
        <authorList>
            <person name="Li K."/>
        </authorList>
    </citation>
    <scope>NUCLEOTIDE SEQUENCE</scope>
    <source>
        <strain evidence="1">CD1</strain>
    </source>
</reference>
<dbReference type="EMBL" id="CP106753">
    <property type="protein sequence ID" value="UXY15009.1"/>
    <property type="molecule type" value="Genomic_DNA"/>
</dbReference>
<dbReference type="Pfam" id="PF06347">
    <property type="entry name" value="SH3_4"/>
    <property type="match status" value="2"/>
</dbReference>
<protein>
    <submittedName>
        <fullName evidence="1">SH3 domain-containing protein</fullName>
    </submittedName>
</protein>
<evidence type="ECO:0000313" key="1">
    <source>
        <dbReference type="EMBL" id="UXY15009.1"/>
    </source>
</evidence>
<proteinExistence type="predicted"/>
<keyword evidence="2" id="KW-1185">Reference proteome</keyword>
<dbReference type="InterPro" id="IPR010466">
    <property type="entry name" value="DUF1058"/>
</dbReference>
<evidence type="ECO:0000313" key="2">
    <source>
        <dbReference type="Proteomes" id="UP001061302"/>
    </source>
</evidence>
<dbReference type="Proteomes" id="UP001061302">
    <property type="component" value="Chromosome"/>
</dbReference>
<sequence>MAQTAQAVEFRSAARHGVPLYQQPQAQAAKAFVLSRGTPVEVLTEQGEWLRVRDSAGSLAWARKGDLAATRTVQVLRLSAVHLKPDSAASVVFRADKGLLLNLLDNTRTGWLRVKHQGGQEGFIRIEEVWGI</sequence>
<gene>
    <name evidence="1" type="ORF">N8I74_17100</name>
</gene>
<accession>A0ABY6DKY6</accession>
<dbReference type="Gene3D" id="2.30.30.40">
    <property type="entry name" value="SH3 Domains"/>
    <property type="match status" value="1"/>
</dbReference>
<name>A0ABY6DKY6_9NEIS</name>